<keyword evidence="3 12" id="KW-0812">Transmembrane</keyword>
<evidence type="ECO:0000256" key="7">
    <source>
        <dbReference type="ARBA" id="ARBA00023004"/>
    </source>
</evidence>
<evidence type="ECO:0000256" key="1">
    <source>
        <dbReference type="ARBA" id="ARBA00004141"/>
    </source>
</evidence>
<feature type="transmembrane region" description="Helical" evidence="12">
    <location>
        <begin position="77"/>
        <end position="94"/>
    </location>
</feature>
<evidence type="ECO:0000313" key="13">
    <source>
        <dbReference type="EMBL" id="SVA09512.1"/>
    </source>
</evidence>
<feature type="transmembrane region" description="Helical" evidence="12">
    <location>
        <begin position="106"/>
        <end position="126"/>
    </location>
</feature>
<dbReference type="Pfam" id="PF02628">
    <property type="entry name" value="COX15-CtaA"/>
    <property type="match status" value="1"/>
</dbReference>
<evidence type="ECO:0000256" key="10">
    <source>
        <dbReference type="ARBA" id="ARBA00023157"/>
    </source>
</evidence>
<protein>
    <recommendedName>
        <fullName evidence="14">Cytochrome oxidase assembly protein</fullName>
    </recommendedName>
</protein>
<dbReference type="EMBL" id="UINC01003819">
    <property type="protein sequence ID" value="SVA09512.1"/>
    <property type="molecule type" value="Genomic_DNA"/>
</dbReference>
<feature type="transmembrane region" description="Helical" evidence="12">
    <location>
        <begin position="244"/>
        <end position="262"/>
    </location>
</feature>
<evidence type="ECO:0000256" key="12">
    <source>
        <dbReference type="SAM" id="Phobius"/>
    </source>
</evidence>
<evidence type="ECO:0000256" key="5">
    <source>
        <dbReference type="ARBA" id="ARBA00022989"/>
    </source>
</evidence>
<organism evidence="13">
    <name type="scientific">marine metagenome</name>
    <dbReference type="NCBI Taxonomy" id="408172"/>
    <lineage>
        <taxon>unclassified sequences</taxon>
        <taxon>metagenomes</taxon>
        <taxon>ecological metagenomes</taxon>
    </lineage>
</organism>
<feature type="transmembrane region" description="Helical" evidence="12">
    <location>
        <begin position="303"/>
        <end position="327"/>
    </location>
</feature>
<keyword evidence="2" id="KW-1003">Cell membrane</keyword>
<gene>
    <name evidence="13" type="ORF">METZ01_LOCUS62366</name>
</gene>
<feature type="transmembrane region" description="Helical" evidence="12">
    <location>
        <begin position="133"/>
        <end position="153"/>
    </location>
</feature>
<keyword evidence="7" id="KW-0408">Iron</keyword>
<comment type="pathway">
    <text evidence="11">Porphyrin-containing compound metabolism.</text>
</comment>
<evidence type="ECO:0000256" key="9">
    <source>
        <dbReference type="ARBA" id="ARBA00023136"/>
    </source>
</evidence>
<name>A0A381SZV4_9ZZZZ</name>
<feature type="transmembrane region" description="Helical" evidence="12">
    <location>
        <begin position="204"/>
        <end position="224"/>
    </location>
</feature>
<dbReference type="AlphaFoldDB" id="A0A381SZV4"/>
<reference evidence="13" key="1">
    <citation type="submission" date="2018-05" db="EMBL/GenBank/DDBJ databases">
        <authorList>
            <person name="Lanie J.A."/>
            <person name="Ng W.-L."/>
            <person name="Kazmierczak K.M."/>
            <person name="Andrzejewski T.M."/>
            <person name="Davidsen T.M."/>
            <person name="Wayne K.J."/>
            <person name="Tettelin H."/>
            <person name="Glass J.I."/>
            <person name="Rusch D."/>
            <person name="Podicherti R."/>
            <person name="Tsui H.-C.T."/>
            <person name="Winkler M.E."/>
        </authorList>
    </citation>
    <scope>NUCLEOTIDE SEQUENCE</scope>
</reference>
<dbReference type="PANTHER" id="PTHR35457:SF1">
    <property type="entry name" value="HEME A SYNTHASE"/>
    <property type="match status" value="1"/>
</dbReference>
<keyword evidence="9 12" id="KW-0472">Membrane</keyword>
<keyword evidence="5 12" id="KW-1133">Transmembrane helix</keyword>
<comment type="subcellular location">
    <subcellularLocation>
        <location evidence="1">Membrane</location>
        <topology evidence="1">Multi-pass membrane protein</topology>
    </subcellularLocation>
</comment>
<evidence type="ECO:0000256" key="8">
    <source>
        <dbReference type="ARBA" id="ARBA00023133"/>
    </source>
</evidence>
<dbReference type="InterPro" id="IPR003780">
    <property type="entry name" value="COX15/CtaA_fam"/>
</dbReference>
<keyword evidence="8" id="KW-0350">Heme biosynthesis</keyword>
<dbReference type="PANTHER" id="PTHR35457">
    <property type="entry name" value="HEME A SYNTHASE"/>
    <property type="match status" value="1"/>
</dbReference>
<feature type="transmembrane region" description="Helical" evidence="12">
    <location>
        <begin position="173"/>
        <end position="192"/>
    </location>
</feature>
<evidence type="ECO:0000256" key="6">
    <source>
        <dbReference type="ARBA" id="ARBA00023002"/>
    </source>
</evidence>
<evidence type="ECO:0000256" key="3">
    <source>
        <dbReference type="ARBA" id="ARBA00022692"/>
    </source>
</evidence>
<evidence type="ECO:0000256" key="2">
    <source>
        <dbReference type="ARBA" id="ARBA00022475"/>
    </source>
</evidence>
<keyword evidence="10" id="KW-1015">Disulfide bond</keyword>
<sequence length="335" mass="37348">MGGNNYHKRTSIIWVRRLSKLLVLSTLLLIFAGALVKSHEVGLSVPDWPTSYGYQMFAFPLSDMIGGIFYEHGHRMIAAIVGLLTLILAFSIYHTDDQLWLKKTGFFALGLVIAQGLFGGLTVLFLQPTPISVIHALFAQTFFMVTILIAYGLSDERAHRIPYDKVDNAGLKIPAYWVMGLVYIQLIIGALMRHTQSGLAIPDFPLAGGYLLPPFNQTMLNTVHAMQFDLDIPFVSMSQVVVHFLHRLGGVSVAIAVGWLSWKTYQMKDSNNRIYRQTVLLDILLLLQITLGAFTIWSLKEPLITSIHVVNGATILGLSMLMVLRILPVRLQGKN</sequence>
<dbReference type="GO" id="GO:0016020">
    <property type="term" value="C:membrane"/>
    <property type="evidence" value="ECO:0007669"/>
    <property type="project" value="UniProtKB-SubCell"/>
</dbReference>
<evidence type="ECO:0008006" key="14">
    <source>
        <dbReference type="Google" id="ProtNLM"/>
    </source>
</evidence>
<dbReference type="GO" id="GO:0046872">
    <property type="term" value="F:metal ion binding"/>
    <property type="evidence" value="ECO:0007669"/>
    <property type="project" value="UniProtKB-KW"/>
</dbReference>
<accession>A0A381SZV4</accession>
<keyword evidence="6" id="KW-0560">Oxidoreductase</keyword>
<dbReference type="GO" id="GO:0006784">
    <property type="term" value="P:heme A biosynthetic process"/>
    <property type="evidence" value="ECO:0007669"/>
    <property type="project" value="InterPro"/>
</dbReference>
<evidence type="ECO:0000256" key="4">
    <source>
        <dbReference type="ARBA" id="ARBA00022723"/>
    </source>
</evidence>
<keyword evidence="4" id="KW-0479">Metal-binding</keyword>
<dbReference type="GO" id="GO:0016491">
    <property type="term" value="F:oxidoreductase activity"/>
    <property type="evidence" value="ECO:0007669"/>
    <property type="project" value="UniProtKB-KW"/>
</dbReference>
<dbReference type="InterPro" id="IPR050450">
    <property type="entry name" value="COX15/CtaA_HemeA_synthase"/>
</dbReference>
<proteinExistence type="predicted"/>
<evidence type="ECO:0000256" key="11">
    <source>
        <dbReference type="ARBA" id="ARBA00023444"/>
    </source>
</evidence>
<feature type="transmembrane region" description="Helical" evidence="12">
    <location>
        <begin position="274"/>
        <end position="297"/>
    </location>
</feature>
<feature type="transmembrane region" description="Helical" evidence="12">
    <location>
        <begin position="52"/>
        <end position="70"/>
    </location>
</feature>